<reference evidence="9 13" key="1">
    <citation type="submission" date="2015-03" db="EMBL/GenBank/DDBJ databases">
        <authorList>
            <person name="Murphy D."/>
        </authorList>
    </citation>
    <scope>NUCLEOTIDE SEQUENCE [LARGE SCALE GENOMIC DNA]</scope>
    <source>
        <strain evidence="9 13">IP26249</strain>
    </source>
</reference>
<evidence type="ECO:0000256" key="2">
    <source>
        <dbReference type="ARBA" id="ARBA00022475"/>
    </source>
</evidence>
<dbReference type="Pfam" id="PF02687">
    <property type="entry name" value="FtsX"/>
    <property type="match status" value="1"/>
</dbReference>
<dbReference type="OMA" id="KSMSKKM"/>
<evidence type="ECO:0000256" key="6">
    <source>
        <dbReference type="ARBA" id="ARBA00038076"/>
    </source>
</evidence>
<dbReference type="PATRIC" id="fig|630.129.peg.625"/>
<accession>A0A0E1NEY1</accession>
<evidence type="ECO:0000256" key="5">
    <source>
        <dbReference type="ARBA" id="ARBA00023136"/>
    </source>
</evidence>
<dbReference type="Proteomes" id="UP000595309">
    <property type="component" value="Chromosome"/>
</dbReference>
<feature type="transmembrane region" description="Helical" evidence="7">
    <location>
        <begin position="20"/>
        <end position="44"/>
    </location>
</feature>
<dbReference type="KEGG" id="yet:CH48_2294"/>
<dbReference type="GO" id="GO:0022857">
    <property type="term" value="F:transmembrane transporter activity"/>
    <property type="evidence" value="ECO:0007669"/>
    <property type="project" value="TreeGrafter"/>
</dbReference>
<evidence type="ECO:0000313" key="13">
    <source>
        <dbReference type="Proteomes" id="UP000048841"/>
    </source>
</evidence>
<feature type="domain" description="ABC3 transporter permease C-terminal" evidence="8">
    <location>
        <begin position="254"/>
        <end position="367"/>
    </location>
</feature>
<dbReference type="AlphaFoldDB" id="A0A0E1NEY1"/>
<dbReference type="EMBL" id="CP068146">
    <property type="protein sequence ID" value="QQU45658.1"/>
    <property type="molecule type" value="Genomic_DNA"/>
</dbReference>
<evidence type="ECO:0000256" key="7">
    <source>
        <dbReference type="SAM" id="Phobius"/>
    </source>
</evidence>
<dbReference type="PANTHER" id="PTHR30572">
    <property type="entry name" value="MEMBRANE COMPONENT OF TRANSPORTER-RELATED"/>
    <property type="match status" value="1"/>
</dbReference>
<keyword evidence="4 7" id="KW-1133">Transmembrane helix</keyword>
<evidence type="ECO:0000313" key="11">
    <source>
        <dbReference type="EMBL" id="QQU45658.1"/>
    </source>
</evidence>
<dbReference type="EMBL" id="CPXJ01000106">
    <property type="protein sequence ID" value="CNE72837.1"/>
    <property type="molecule type" value="Genomic_DNA"/>
</dbReference>
<reference evidence="11 14" key="3">
    <citation type="submission" date="2021-01" db="EMBL/GenBank/DDBJ databases">
        <title>FDA dAtabase for Regulatory Grade micrObial Sequences (FDA-ARGOS): Supporting development and validation of Infectious Disease Dx tests.</title>
        <authorList>
            <person name="Blissenbach B."/>
            <person name="Krut O."/>
            <person name="Tallon L."/>
            <person name="Sadzewicz L."/>
            <person name="Zhao X."/>
            <person name="Boylan J."/>
            <person name="Ott S."/>
            <person name="Bowen H."/>
            <person name="Vavikolanu K."/>
            <person name="Mehta A."/>
            <person name="Aluvathingal J."/>
            <person name="Nadendla S."/>
            <person name="Yan Y."/>
            <person name="Sichtig H."/>
        </authorList>
    </citation>
    <scope>NUCLEOTIDE SEQUENCE [LARGE SCALE GENOMIC DNA]</scope>
    <source>
        <strain evidence="11 14">FDAARGOS_1082</strain>
    </source>
</reference>
<dbReference type="RefSeq" id="WP_005160645.1">
    <property type="nucleotide sequence ID" value="NZ_CGBC01000017.1"/>
</dbReference>
<dbReference type="GO" id="GO:0005886">
    <property type="term" value="C:plasma membrane"/>
    <property type="evidence" value="ECO:0007669"/>
    <property type="project" value="UniProtKB-SubCell"/>
</dbReference>
<dbReference type="PANTHER" id="PTHR30572:SF4">
    <property type="entry name" value="ABC TRANSPORTER PERMEASE YTRF"/>
    <property type="match status" value="1"/>
</dbReference>
<feature type="transmembrane region" description="Helical" evidence="7">
    <location>
        <begin position="255"/>
        <end position="275"/>
    </location>
</feature>
<comment type="subcellular location">
    <subcellularLocation>
        <location evidence="1">Cell membrane</location>
        <topology evidence="1">Multi-pass membrane protein</topology>
    </subcellularLocation>
</comment>
<comment type="similarity">
    <text evidence="6">Belongs to the ABC-4 integral membrane protein family.</text>
</comment>
<dbReference type="Proteomes" id="UP000041601">
    <property type="component" value="Unassembled WGS sequence"/>
</dbReference>
<feature type="transmembrane region" description="Helical" evidence="7">
    <location>
        <begin position="295"/>
        <end position="325"/>
    </location>
</feature>
<sequence>MGIYILEAIISLKENIRYTLTFIVFLSLSFLGVIITDSLIYSVSMQAEKELKSRGNNIISIELYQKGKKDSIAKVLNDFYAKLSYSQRSFLSGGNSPYSDETISVMATDKAGINLIMGDEFDDSLFEGNVAIYNNNNQDISDKPRMIFFNGVPFHIIGVKNKSKAEFLDSLGLSPNNSNEKYYIPLDTLFRFNLDNKIDNVQIIFDKDVTDEMSTAVKNKLKRNNIDKYMITTSLDARMIVERVLNRFSLLTNSIYLLLTITAIISCVVVCKRNFQSRSTEFALKIIHGISYKDIQIVVVIETIFTVIVSLLLSIVISILAIISLSSMLHIAVKIRWLMILISLSTVLMLCFIVNLFYGNKTFKINPVDLIKARTK</sequence>
<evidence type="ECO:0000313" key="14">
    <source>
        <dbReference type="Proteomes" id="UP000595309"/>
    </source>
</evidence>
<dbReference type="GeneID" id="31410450"/>
<protein>
    <submittedName>
        <fullName evidence="11">ABC transporter permease</fullName>
    </submittedName>
    <submittedName>
        <fullName evidence="9">Permease AatP</fullName>
    </submittedName>
</protein>
<dbReference type="InterPro" id="IPR050250">
    <property type="entry name" value="Macrolide_Exporter_MacB"/>
</dbReference>
<organism evidence="9 13">
    <name type="scientific">Yersinia enterocolitica</name>
    <dbReference type="NCBI Taxonomy" id="630"/>
    <lineage>
        <taxon>Bacteria</taxon>
        <taxon>Pseudomonadati</taxon>
        <taxon>Pseudomonadota</taxon>
        <taxon>Gammaproteobacteria</taxon>
        <taxon>Enterobacterales</taxon>
        <taxon>Yersiniaceae</taxon>
        <taxon>Yersinia</taxon>
    </lineage>
</organism>
<dbReference type="InterPro" id="IPR003838">
    <property type="entry name" value="ABC3_permease_C"/>
</dbReference>
<dbReference type="EMBL" id="CGBR01000002">
    <property type="protein sequence ID" value="CFQ53626.1"/>
    <property type="molecule type" value="Genomic_DNA"/>
</dbReference>
<evidence type="ECO:0000313" key="10">
    <source>
        <dbReference type="EMBL" id="CNE72837.1"/>
    </source>
</evidence>
<evidence type="ECO:0000256" key="3">
    <source>
        <dbReference type="ARBA" id="ARBA00022692"/>
    </source>
</evidence>
<evidence type="ECO:0000313" key="12">
    <source>
        <dbReference type="Proteomes" id="UP000041601"/>
    </source>
</evidence>
<proteinExistence type="inferred from homology"/>
<evidence type="ECO:0000256" key="4">
    <source>
        <dbReference type="ARBA" id="ARBA00022989"/>
    </source>
</evidence>
<keyword evidence="5 7" id="KW-0472">Membrane</keyword>
<keyword evidence="12" id="KW-1185">Reference proteome</keyword>
<gene>
    <name evidence="9" type="ORF">ERS137941_00583</name>
    <name evidence="10" type="ORF">ERS137959_04534</name>
    <name evidence="11" type="ORF">I6I39_11625</name>
</gene>
<feature type="transmembrane region" description="Helical" evidence="7">
    <location>
        <begin position="337"/>
        <end position="358"/>
    </location>
</feature>
<dbReference type="Proteomes" id="UP000048841">
    <property type="component" value="Unassembled WGS sequence"/>
</dbReference>
<evidence type="ECO:0000313" key="9">
    <source>
        <dbReference type="EMBL" id="CFQ53626.1"/>
    </source>
</evidence>
<reference evidence="10 12" key="2">
    <citation type="submission" date="2015-03" db="EMBL/GenBank/DDBJ databases">
        <authorList>
            <consortium name="Pathogen Informatics"/>
            <person name="Murphy D."/>
        </authorList>
    </citation>
    <scope>NUCLEOTIDE SEQUENCE [LARGE SCALE GENOMIC DNA]</scope>
    <source>
        <strain evidence="10 12">IP05342</strain>
    </source>
</reference>
<keyword evidence="3 7" id="KW-0812">Transmembrane</keyword>
<evidence type="ECO:0000256" key="1">
    <source>
        <dbReference type="ARBA" id="ARBA00004651"/>
    </source>
</evidence>
<evidence type="ECO:0000259" key="8">
    <source>
        <dbReference type="Pfam" id="PF02687"/>
    </source>
</evidence>
<name>A0A0E1NEY1_YEREN</name>
<keyword evidence="2" id="KW-1003">Cell membrane</keyword>